<name>A0ABZ2XG78_9RHOO</name>
<evidence type="ECO:0000313" key="2">
    <source>
        <dbReference type="Proteomes" id="UP001479520"/>
    </source>
</evidence>
<dbReference type="Gene3D" id="3.30.460.40">
    <property type="match status" value="1"/>
</dbReference>
<accession>A0ABZ2XG78</accession>
<gene>
    <name evidence="1" type="ORF">AADV58_15375</name>
</gene>
<dbReference type="EMBL" id="CP151406">
    <property type="protein sequence ID" value="WZJ21312.1"/>
    <property type="molecule type" value="Genomic_DNA"/>
</dbReference>
<reference evidence="1 2" key="1">
    <citation type="submission" date="2024-04" db="EMBL/GenBank/DDBJ databases">
        <title>Dissimilatory iodate-reducing microorganisms contribute to the enrichment of iodine in groundwater.</title>
        <authorList>
            <person name="Jiang Z."/>
        </authorList>
    </citation>
    <scope>NUCLEOTIDE SEQUENCE [LARGE SCALE GENOMIC DNA]</scope>
    <source>
        <strain evidence="1 2">NCP973</strain>
    </source>
</reference>
<dbReference type="GO" id="GO:0016740">
    <property type="term" value="F:transferase activity"/>
    <property type="evidence" value="ECO:0007669"/>
    <property type="project" value="UniProtKB-KW"/>
</dbReference>
<keyword evidence="2" id="KW-1185">Reference proteome</keyword>
<dbReference type="InterPro" id="IPR043519">
    <property type="entry name" value="NT_sf"/>
</dbReference>
<dbReference type="SUPFAM" id="SSF81301">
    <property type="entry name" value="Nucleotidyltransferase"/>
    <property type="match status" value="1"/>
</dbReference>
<dbReference type="InterPro" id="IPR014942">
    <property type="entry name" value="AbiEii"/>
</dbReference>
<evidence type="ECO:0000313" key="1">
    <source>
        <dbReference type="EMBL" id="WZJ21312.1"/>
    </source>
</evidence>
<dbReference type="Pfam" id="PF08843">
    <property type="entry name" value="AbiEii"/>
    <property type="match status" value="1"/>
</dbReference>
<dbReference type="RefSeq" id="WP_341743623.1">
    <property type="nucleotide sequence ID" value="NZ_CP151406.1"/>
</dbReference>
<organism evidence="1 2">
    <name type="scientific">Azonexus hydrophilus</name>
    <dbReference type="NCBI Taxonomy" id="418702"/>
    <lineage>
        <taxon>Bacteria</taxon>
        <taxon>Pseudomonadati</taxon>
        <taxon>Pseudomonadota</taxon>
        <taxon>Betaproteobacteria</taxon>
        <taxon>Rhodocyclales</taxon>
        <taxon>Azonexaceae</taxon>
        <taxon>Azonexus</taxon>
    </lineage>
</organism>
<keyword evidence="1" id="KW-0808">Transferase</keyword>
<sequence>MIYLDLFRALEKHQVRYLLVGGLAMNLHGVPRMTMDVDLVLAMDEDNLDRFIACAGELNLTPSAPVPLNDLKKPEQRRLWHEHKRMIAFGLQNPQARIPTMVDILIAPCIDIGLAMQRAVVRDLDGTPVTLASIDDMIALKKGTGRAQDESDIEHLERTRG</sequence>
<dbReference type="Proteomes" id="UP001479520">
    <property type="component" value="Chromosome"/>
</dbReference>
<proteinExistence type="predicted"/>
<protein>
    <submittedName>
        <fullName evidence="1">Nucleotidyl transferase AbiEii/AbiGii toxin family protein</fullName>
    </submittedName>
</protein>